<dbReference type="GO" id="GO:0004066">
    <property type="term" value="F:asparagine synthase (glutamine-hydrolyzing) activity"/>
    <property type="evidence" value="ECO:0007669"/>
    <property type="project" value="InterPro"/>
</dbReference>
<dbReference type="InterPro" id="IPR001962">
    <property type="entry name" value="Asn_synthase"/>
</dbReference>
<dbReference type="PANTHER" id="PTHR11772">
    <property type="entry name" value="ASPARAGINE SYNTHETASE"/>
    <property type="match status" value="1"/>
</dbReference>
<dbReference type="Proteomes" id="UP000280960">
    <property type="component" value="Chromosome"/>
</dbReference>
<dbReference type="InterPro" id="IPR050795">
    <property type="entry name" value="Asn_Synthetase"/>
</dbReference>
<dbReference type="InterPro" id="IPR017932">
    <property type="entry name" value="GATase_2_dom"/>
</dbReference>
<dbReference type="PROSITE" id="PS51278">
    <property type="entry name" value="GATASE_TYPE_2"/>
    <property type="match status" value="1"/>
</dbReference>
<evidence type="ECO:0000259" key="4">
    <source>
        <dbReference type="PROSITE" id="PS51278"/>
    </source>
</evidence>
<sequence length="484" mass="54730">MSRIVAVISEQIANPKRLAQKLLDKIKHHGSSKSRIYTSRGAVLGQNYFSSEKSVDFQDDKPAVVANANIFNEDSKGDSPQRIIQKLYQEKGHDVVNHLDGSFAFVVAQDKKVFAARDPIGLKPLYYIKTDDALILASEIKALVGLGEDIKTFPPGYYYSSDMGFVKYARPSHFNYSGSISEQEAAGNVRQRLINSVAMNCRNRKNPGIYLSGGIDSSVIAAAAKEVTEDISTFSVGVSKSTDLPKARVVARHLGSNHHEYVYTLDEMLKVLPQVIYHLESFDMYLVRSSIANYMLSRMAHEAGSDFVLCGEGGDELFGGYHYLKNMEPARVEAELEKLTCNGHANGFQRVDRMTSAFSIDGRMPFMNSNVTQFASRLPVKWKIYNDGSRQIEKWILRKAFERDLPEEIVWREKQKFFQGAGSAEMLSQYAEENISDEEFLRERRIREDFELGSKEELLYYRIFKDFFPQDSILDTIGRTATIG</sequence>
<accession>A0A3G2R8M3</accession>
<dbReference type="GO" id="GO:0005829">
    <property type="term" value="C:cytosol"/>
    <property type="evidence" value="ECO:0007669"/>
    <property type="project" value="TreeGrafter"/>
</dbReference>
<dbReference type="EMBL" id="CP033169">
    <property type="protein sequence ID" value="AYO31388.1"/>
    <property type="molecule type" value="Genomic_DNA"/>
</dbReference>
<evidence type="ECO:0000256" key="1">
    <source>
        <dbReference type="ARBA" id="ARBA00022598"/>
    </source>
</evidence>
<reference evidence="5 6" key="1">
    <citation type="submission" date="2018-10" db="EMBL/GenBank/DDBJ databases">
        <authorList>
            <person name="Zhang X."/>
        </authorList>
    </citation>
    <scope>NUCLEOTIDE SEQUENCE [LARGE SCALE GENOMIC DNA]</scope>
    <source>
        <strain evidence="5 6">SK-G1</strain>
    </source>
</reference>
<dbReference type="GO" id="GO:0006529">
    <property type="term" value="P:asparagine biosynthetic process"/>
    <property type="evidence" value="ECO:0007669"/>
    <property type="project" value="InterPro"/>
</dbReference>
<dbReference type="PANTHER" id="PTHR11772:SF2">
    <property type="entry name" value="ASPARAGINE SYNTHETASE [GLUTAMINE-HYDROLYZING]"/>
    <property type="match status" value="1"/>
</dbReference>
<protein>
    <submittedName>
        <fullName evidence="5">Asparagine synthase</fullName>
    </submittedName>
</protein>
<dbReference type="InterPro" id="IPR014729">
    <property type="entry name" value="Rossmann-like_a/b/a_fold"/>
</dbReference>
<evidence type="ECO:0000313" key="6">
    <source>
        <dbReference type="Proteomes" id="UP000280960"/>
    </source>
</evidence>
<feature type="domain" description="Glutamine amidotransferase type-2" evidence="4">
    <location>
        <begin position="2"/>
        <end position="164"/>
    </location>
</feature>
<dbReference type="AlphaFoldDB" id="A0A3G2R8M3"/>
<dbReference type="Gene3D" id="3.60.20.10">
    <property type="entry name" value="Glutamine Phosphoribosylpyrophosphate, subunit 1, domain 1"/>
    <property type="match status" value="1"/>
</dbReference>
<keyword evidence="6" id="KW-1185">Reference proteome</keyword>
<dbReference type="InterPro" id="IPR029055">
    <property type="entry name" value="Ntn_hydrolases_N"/>
</dbReference>
<dbReference type="Pfam" id="PF13537">
    <property type="entry name" value="GATase_7"/>
    <property type="match status" value="1"/>
</dbReference>
<evidence type="ECO:0000313" key="5">
    <source>
        <dbReference type="EMBL" id="AYO31388.1"/>
    </source>
</evidence>
<keyword evidence="1" id="KW-0436">Ligase</keyword>
<dbReference type="CDD" id="cd01991">
    <property type="entry name" value="Asn_synthase_B_C"/>
    <property type="match status" value="1"/>
</dbReference>
<keyword evidence="3" id="KW-0067">ATP-binding</keyword>
<dbReference type="SUPFAM" id="SSF56235">
    <property type="entry name" value="N-terminal nucleophile aminohydrolases (Ntn hydrolases)"/>
    <property type="match status" value="1"/>
</dbReference>
<dbReference type="Gene3D" id="3.40.50.620">
    <property type="entry name" value="HUPs"/>
    <property type="match status" value="1"/>
</dbReference>
<evidence type="ECO:0000256" key="3">
    <source>
        <dbReference type="ARBA" id="ARBA00022840"/>
    </source>
</evidence>
<keyword evidence="2" id="KW-0547">Nucleotide-binding</keyword>
<gene>
    <name evidence="5" type="ORF">D2962_12975</name>
</gene>
<name>A0A3G2R8M3_9FIRM</name>
<dbReference type="Pfam" id="PF00733">
    <property type="entry name" value="Asn_synthase"/>
    <property type="match status" value="2"/>
</dbReference>
<dbReference type="KEGG" id="bacg:D2962_12975"/>
<dbReference type="RefSeq" id="WP_122015211.1">
    <property type="nucleotide sequence ID" value="NZ_CP033169.1"/>
</dbReference>
<evidence type="ECO:0000256" key="2">
    <source>
        <dbReference type="ARBA" id="ARBA00022741"/>
    </source>
</evidence>
<dbReference type="GO" id="GO:0005524">
    <property type="term" value="F:ATP binding"/>
    <property type="evidence" value="ECO:0007669"/>
    <property type="project" value="UniProtKB-KW"/>
</dbReference>
<dbReference type="SUPFAM" id="SSF52402">
    <property type="entry name" value="Adenine nucleotide alpha hydrolases-like"/>
    <property type="match status" value="1"/>
</dbReference>
<organism evidence="5 6">
    <name type="scientific">Biomaibacter acetigenes</name>
    <dbReference type="NCBI Taxonomy" id="2316383"/>
    <lineage>
        <taxon>Bacteria</taxon>
        <taxon>Bacillati</taxon>
        <taxon>Bacillota</taxon>
        <taxon>Clostridia</taxon>
        <taxon>Thermosediminibacterales</taxon>
        <taxon>Tepidanaerobacteraceae</taxon>
        <taxon>Biomaibacter</taxon>
    </lineage>
</organism>
<proteinExistence type="predicted"/>